<dbReference type="PANTHER" id="PTHR43877">
    <property type="entry name" value="AMINOALKYLPHOSPHONATE N-ACETYLTRANSFERASE-RELATED-RELATED"/>
    <property type="match status" value="1"/>
</dbReference>
<evidence type="ECO:0000256" key="1">
    <source>
        <dbReference type="ARBA" id="ARBA00022679"/>
    </source>
</evidence>
<dbReference type="GO" id="GO:0016747">
    <property type="term" value="F:acyltransferase activity, transferring groups other than amino-acyl groups"/>
    <property type="evidence" value="ECO:0007669"/>
    <property type="project" value="InterPro"/>
</dbReference>
<evidence type="ECO:0000256" key="2">
    <source>
        <dbReference type="ARBA" id="ARBA00023315"/>
    </source>
</evidence>
<keyword evidence="5" id="KW-1185">Reference proteome</keyword>
<protein>
    <submittedName>
        <fullName evidence="4">GNAT family N-acetyltransferase</fullName>
    </submittedName>
</protein>
<dbReference type="CDD" id="cd04301">
    <property type="entry name" value="NAT_SF"/>
    <property type="match status" value="1"/>
</dbReference>
<dbReference type="EMBL" id="JAAIVB010000045">
    <property type="protein sequence ID" value="NEX62087.1"/>
    <property type="molecule type" value="Genomic_DNA"/>
</dbReference>
<dbReference type="Proteomes" id="UP000482155">
    <property type="component" value="Unassembled WGS sequence"/>
</dbReference>
<dbReference type="SUPFAM" id="SSF55729">
    <property type="entry name" value="Acyl-CoA N-acyltransferases (Nat)"/>
    <property type="match status" value="1"/>
</dbReference>
<keyword evidence="1 4" id="KW-0808">Transferase</keyword>
<sequence>MLDGDEAAVSQHRYDERASQEDFEAYAQWLKGAIMRGSYIGLFAEAQCEIIAGAGLLLLEWGPTRGDSNPIRARVVNVWTRPDWRRRGVATDLVKRLLARAEIIGIQAIGLDSTPMSKALYRSLGFEQYLAEMIRRTR</sequence>
<evidence type="ECO:0000259" key="3">
    <source>
        <dbReference type="PROSITE" id="PS51186"/>
    </source>
</evidence>
<organism evidence="4 5">
    <name type="scientific">Noviherbaspirillum galbum</name>
    <dbReference type="NCBI Taxonomy" id="2709383"/>
    <lineage>
        <taxon>Bacteria</taxon>
        <taxon>Pseudomonadati</taxon>
        <taxon>Pseudomonadota</taxon>
        <taxon>Betaproteobacteria</taxon>
        <taxon>Burkholderiales</taxon>
        <taxon>Oxalobacteraceae</taxon>
        <taxon>Noviherbaspirillum</taxon>
    </lineage>
</organism>
<dbReference type="PROSITE" id="PS51186">
    <property type="entry name" value="GNAT"/>
    <property type="match status" value="1"/>
</dbReference>
<gene>
    <name evidence="4" type="ORF">G3574_13440</name>
</gene>
<dbReference type="Gene3D" id="3.40.630.30">
    <property type="match status" value="1"/>
</dbReference>
<proteinExistence type="predicted"/>
<name>A0A6B3SN30_9BURK</name>
<dbReference type="AlphaFoldDB" id="A0A6B3SN30"/>
<keyword evidence="2" id="KW-0012">Acyltransferase</keyword>
<dbReference type="InterPro" id="IPR000182">
    <property type="entry name" value="GNAT_dom"/>
</dbReference>
<feature type="domain" description="N-acetyltransferase" evidence="3">
    <location>
        <begin position="1"/>
        <end position="138"/>
    </location>
</feature>
<dbReference type="Pfam" id="PF00583">
    <property type="entry name" value="Acetyltransf_1"/>
    <property type="match status" value="1"/>
</dbReference>
<dbReference type="InterPro" id="IPR050832">
    <property type="entry name" value="Bact_Acetyltransf"/>
</dbReference>
<evidence type="ECO:0000313" key="5">
    <source>
        <dbReference type="Proteomes" id="UP000482155"/>
    </source>
</evidence>
<evidence type="ECO:0000313" key="4">
    <source>
        <dbReference type="EMBL" id="NEX62087.1"/>
    </source>
</evidence>
<dbReference type="InterPro" id="IPR016181">
    <property type="entry name" value="Acyl_CoA_acyltransferase"/>
</dbReference>
<comment type="caution">
    <text evidence="4">The sequence shown here is derived from an EMBL/GenBank/DDBJ whole genome shotgun (WGS) entry which is preliminary data.</text>
</comment>
<reference evidence="4 5" key="1">
    <citation type="submission" date="2020-02" db="EMBL/GenBank/DDBJ databases">
        <authorList>
            <person name="Kim M.K."/>
        </authorList>
    </citation>
    <scope>NUCLEOTIDE SEQUENCE [LARGE SCALE GENOMIC DNA]</scope>
    <source>
        <strain evidence="4 5">17J57-3</strain>
    </source>
</reference>
<accession>A0A6B3SN30</accession>